<dbReference type="EMBL" id="RCIY01000090">
    <property type="protein sequence ID" value="TGG77656.1"/>
    <property type="molecule type" value="Genomic_DNA"/>
</dbReference>
<reference evidence="2 3" key="1">
    <citation type="submission" date="2018-10" db="EMBL/GenBank/DDBJ databases">
        <title>Isolation of pseudouridimycin from Streptomyces albus DSM 40763.</title>
        <authorList>
            <person name="Rosenqvist P."/>
            <person name="Metsae-Ketelae M."/>
            <person name="Virta P."/>
        </authorList>
    </citation>
    <scope>NUCLEOTIDE SEQUENCE [LARGE SCALE GENOMIC DNA]</scope>
    <source>
        <strain evidence="2 3">DSM 40763</strain>
    </source>
</reference>
<evidence type="ECO:0000313" key="2">
    <source>
        <dbReference type="EMBL" id="TGG77656.1"/>
    </source>
</evidence>
<evidence type="ECO:0000313" key="3">
    <source>
        <dbReference type="Proteomes" id="UP000298111"/>
    </source>
</evidence>
<keyword evidence="1" id="KW-0472">Membrane</keyword>
<comment type="caution">
    <text evidence="2">The sequence shown here is derived from an EMBL/GenBank/DDBJ whole genome shotgun (WGS) entry which is preliminary data.</text>
</comment>
<keyword evidence="1" id="KW-1133">Transmembrane helix</keyword>
<keyword evidence="1" id="KW-0812">Transmembrane</keyword>
<evidence type="ECO:0000256" key="1">
    <source>
        <dbReference type="SAM" id="Phobius"/>
    </source>
</evidence>
<name>A0A8H1L469_9ACTN</name>
<organism evidence="2 3">
    <name type="scientific">Streptomyces albus</name>
    <dbReference type="NCBI Taxonomy" id="1888"/>
    <lineage>
        <taxon>Bacteria</taxon>
        <taxon>Bacillati</taxon>
        <taxon>Actinomycetota</taxon>
        <taxon>Actinomycetes</taxon>
        <taxon>Kitasatosporales</taxon>
        <taxon>Streptomycetaceae</taxon>
        <taxon>Streptomyces</taxon>
    </lineage>
</organism>
<dbReference type="GeneID" id="75182183"/>
<dbReference type="RefSeq" id="WP_135567574.1">
    <property type="nucleotide sequence ID" value="NZ_CP103060.1"/>
</dbReference>
<dbReference type="Proteomes" id="UP000298111">
    <property type="component" value="Unassembled WGS sequence"/>
</dbReference>
<accession>A0A8H1L469</accession>
<proteinExistence type="predicted"/>
<gene>
    <name evidence="2" type="ORF">D8771_26635</name>
</gene>
<protein>
    <submittedName>
        <fullName evidence="2">Uncharacterized protein</fullName>
    </submittedName>
</protein>
<dbReference type="AlphaFoldDB" id="A0A8H1L469"/>
<sequence>MVLGFWGIPFLVFGLLLASDYRGFTESVFRVLSGNLPTSRSARPGNLRVVGADFVVIGAFFVIGGFSGALK</sequence>
<feature type="transmembrane region" description="Helical" evidence="1">
    <location>
        <begin position="49"/>
        <end position="70"/>
    </location>
</feature>